<keyword evidence="2" id="KW-0238">DNA-binding</keyword>
<accession>A0A6V2KNU4</accession>
<feature type="region of interest" description="Disordered" evidence="5">
    <location>
        <begin position="26"/>
        <end position="123"/>
    </location>
</feature>
<evidence type="ECO:0000256" key="5">
    <source>
        <dbReference type="SAM" id="MobiDB-lite"/>
    </source>
</evidence>
<evidence type="ECO:0000256" key="3">
    <source>
        <dbReference type="ARBA" id="ARBA00023163"/>
    </source>
</evidence>
<dbReference type="PANTHER" id="PTHR45764:SF38">
    <property type="entry name" value="BZIP TRANSCRIPTION FACTOR 44"/>
    <property type="match status" value="1"/>
</dbReference>
<feature type="domain" description="BZIP" evidence="6">
    <location>
        <begin position="97"/>
        <end position="144"/>
    </location>
</feature>
<evidence type="ECO:0000313" key="8">
    <source>
        <dbReference type="EMBL" id="CAE0520961.1"/>
    </source>
</evidence>
<dbReference type="GO" id="GO:0003677">
    <property type="term" value="F:DNA binding"/>
    <property type="evidence" value="ECO:0007669"/>
    <property type="project" value="UniProtKB-KW"/>
</dbReference>
<keyword evidence="1" id="KW-0805">Transcription regulation</keyword>
<dbReference type="SUPFAM" id="SSF57959">
    <property type="entry name" value="Leucine zipper domain"/>
    <property type="match status" value="1"/>
</dbReference>
<evidence type="ECO:0000256" key="1">
    <source>
        <dbReference type="ARBA" id="ARBA00023015"/>
    </source>
</evidence>
<keyword evidence="4" id="KW-0539">Nucleus</keyword>
<evidence type="ECO:0000313" key="7">
    <source>
        <dbReference type="EMBL" id="CAE0520959.1"/>
    </source>
</evidence>
<dbReference type="SMART" id="SM00338">
    <property type="entry name" value="BRLZ"/>
    <property type="match status" value="1"/>
</dbReference>
<dbReference type="AlphaFoldDB" id="A0A6V2KNU4"/>
<dbReference type="EMBL" id="HBIR01000730">
    <property type="protein sequence ID" value="CAE0520961.1"/>
    <property type="molecule type" value="Transcribed_RNA"/>
</dbReference>
<dbReference type="InterPro" id="IPR004827">
    <property type="entry name" value="bZIP"/>
</dbReference>
<protein>
    <recommendedName>
        <fullName evidence="6">BZIP domain-containing protein</fullName>
    </recommendedName>
</protein>
<feature type="compositionally biased region" description="Basic residues" evidence="5">
    <location>
        <begin position="101"/>
        <end position="119"/>
    </location>
</feature>
<sequence>MVKEPEPAFEINELMTLMVADFPSMPCPGSPNSTTTEDLSAFGSADFEQSCLDMDLPSPEGEDGALVVSLPASPEPTAKSINSRKREEVAGGGGDDEARKAQRMARNRRAAATSRARKKEHLESLQAQVDRLLSENAALRRRLSDAGLSTADGGGAAEDPGAAKGSGGPVGDAPHGDGAAADAELGLGVGLVA</sequence>
<dbReference type="Gene3D" id="1.20.5.170">
    <property type="match status" value="1"/>
</dbReference>
<dbReference type="PROSITE" id="PS50217">
    <property type="entry name" value="BZIP"/>
    <property type="match status" value="1"/>
</dbReference>
<dbReference type="GO" id="GO:0003700">
    <property type="term" value="F:DNA-binding transcription factor activity"/>
    <property type="evidence" value="ECO:0007669"/>
    <property type="project" value="InterPro"/>
</dbReference>
<evidence type="ECO:0000259" key="6">
    <source>
        <dbReference type="PROSITE" id="PS50217"/>
    </source>
</evidence>
<organism evidence="8">
    <name type="scientific">Emiliania huxleyi</name>
    <name type="common">Coccolithophore</name>
    <name type="synonym">Pontosphaera huxleyi</name>
    <dbReference type="NCBI Taxonomy" id="2903"/>
    <lineage>
        <taxon>Eukaryota</taxon>
        <taxon>Haptista</taxon>
        <taxon>Haptophyta</taxon>
        <taxon>Prymnesiophyceae</taxon>
        <taxon>Isochrysidales</taxon>
        <taxon>Noelaerhabdaceae</taxon>
        <taxon>Emiliania</taxon>
    </lineage>
</organism>
<dbReference type="InterPro" id="IPR046347">
    <property type="entry name" value="bZIP_sf"/>
</dbReference>
<name>A0A6V2KNU4_EMIHU</name>
<evidence type="ECO:0000256" key="2">
    <source>
        <dbReference type="ARBA" id="ARBA00023125"/>
    </source>
</evidence>
<feature type="compositionally biased region" description="Low complexity" evidence="5">
    <location>
        <begin position="171"/>
        <end position="181"/>
    </location>
</feature>
<dbReference type="Pfam" id="PF00170">
    <property type="entry name" value="bZIP_1"/>
    <property type="match status" value="1"/>
</dbReference>
<keyword evidence="3" id="KW-0804">Transcription</keyword>
<dbReference type="EMBL" id="HBIR01000729">
    <property type="protein sequence ID" value="CAE0520959.1"/>
    <property type="molecule type" value="Transcribed_RNA"/>
</dbReference>
<dbReference type="PANTHER" id="PTHR45764">
    <property type="entry name" value="BZIP TRANSCRIPTION FACTOR 44"/>
    <property type="match status" value="1"/>
</dbReference>
<gene>
    <name evidence="7" type="ORF">EHUX00137_LOCUS505</name>
    <name evidence="8" type="ORF">EHUX00137_LOCUS506</name>
</gene>
<dbReference type="PROSITE" id="PS00036">
    <property type="entry name" value="BZIP_BASIC"/>
    <property type="match status" value="1"/>
</dbReference>
<feature type="region of interest" description="Disordered" evidence="5">
    <location>
        <begin position="144"/>
        <end position="181"/>
    </location>
</feature>
<evidence type="ECO:0000256" key="4">
    <source>
        <dbReference type="ARBA" id="ARBA00023242"/>
    </source>
</evidence>
<proteinExistence type="predicted"/>
<reference evidence="8" key="1">
    <citation type="submission" date="2021-01" db="EMBL/GenBank/DDBJ databases">
        <authorList>
            <person name="Corre E."/>
            <person name="Pelletier E."/>
            <person name="Niang G."/>
            <person name="Scheremetjew M."/>
            <person name="Finn R."/>
            <person name="Kale V."/>
            <person name="Holt S."/>
            <person name="Cochrane G."/>
            <person name="Meng A."/>
            <person name="Brown T."/>
            <person name="Cohen L."/>
        </authorList>
    </citation>
    <scope>NUCLEOTIDE SEQUENCE</scope>
    <source>
        <strain evidence="8">379</strain>
    </source>
</reference>